<dbReference type="InterPro" id="IPR036259">
    <property type="entry name" value="MFS_trans_sf"/>
</dbReference>
<dbReference type="Gene3D" id="1.20.1720.10">
    <property type="entry name" value="Multidrug resistance protein D"/>
    <property type="match status" value="1"/>
</dbReference>
<evidence type="ECO:0000256" key="3">
    <source>
        <dbReference type="ARBA" id="ARBA00022448"/>
    </source>
</evidence>
<accession>A0ABU2ELS4</accession>
<evidence type="ECO:0000256" key="6">
    <source>
        <dbReference type="ARBA" id="ARBA00022989"/>
    </source>
</evidence>
<evidence type="ECO:0000256" key="1">
    <source>
        <dbReference type="ARBA" id="ARBA00004651"/>
    </source>
</evidence>
<feature type="transmembrane region" description="Helical" evidence="8">
    <location>
        <begin position="95"/>
        <end position="116"/>
    </location>
</feature>
<keyword evidence="6 8" id="KW-1133">Transmembrane helix</keyword>
<protein>
    <recommendedName>
        <fullName evidence="8">Bcr/CflA family efflux transporter</fullName>
    </recommendedName>
</protein>
<gene>
    <name evidence="10" type="ORF">RI048_12795</name>
</gene>
<keyword evidence="11" id="KW-1185">Reference proteome</keyword>
<feature type="transmembrane region" description="Helical" evidence="8">
    <location>
        <begin position="365"/>
        <end position="383"/>
    </location>
</feature>
<feature type="transmembrane region" description="Helical" evidence="8">
    <location>
        <begin position="295"/>
        <end position="318"/>
    </location>
</feature>
<evidence type="ECO:0000313" key="11">
    <source>
        <dbReference type="Proteomes" id="UP001246576"/>
    </source>
</evidence>
<feature type="transmembrane region" description="Helical" evidence="8">
    <location>
        <begin position="208"/>
        <end position="226"/>
    </location>
</feature>
<organism evidence="10 11">
    <name type="scientific">Herbaspirillum huttiense subsp. lycopersici</name>
    <dbReference type="NCBI Taxonomy" id="3074428"/>
    <lineage>
        <taxon>Bacteria</taxon>
        <taxon>Pseudomonadati</taxon>
        <taxon>Pseudomonadota</taxon>
        <taxon>Betaproteobacteria</taxon>
        <taxon>Burkholderiales</taxon>
        <taxon>Oxalobacteraceae</taxon>
        <taxon>Herbaspirillum</taxon>
    </lineage>
</organism>
<keyword evidence="4" id="KW-1003">Cell membrane</keyword>
<evidence type="ECO:0000256" key="5">
    <source>
        <dbReference type="ARBA" id="ARBA00022692"/>
    </source>
</evidence>
<evidence type="ECO:0000256" key="8">
    <source>
        <dbReference type="RuleBase" id="RU365088"/>
    </source>
</evidence>
<sequence length="386" mass="39754">MLFLGGLSGLGPMAIDMGLPGLPAIESEISHAAGQGALVLSVFLAGFSVAPIVCGPLADRFGRRALLIGGMSLFAIAAALFALSSSWTLLLAARLLQGFAAGACAALPVAILRDLYTGPAARSRMAQVVSVQGIAPIAAPVLGGMILLLTHWRAIYVVQAILGLLLLLYAIFLFRESLPADMRRPLHPAALAETYAMVLKDAGLRRHALIYGFAFACMFTYIAAAANAYVGQFGMSETLFAVVFAASSMGIVAGAQLNARLTRRGLSGPRLIRSGLGLMLASVLAINLLNVTGGLHVAALAVLAGLVVFSFGLLASAANHEALLNLGHVAGAASGVMRCLQMLLGSLASAASVVLPAGITATSSMALLMLAMAILACLAGWRYERK</sequence>
<feature type="transmembrane region" description="Helical" evidence="8">
    <location>
        <begin position="65"/>
        <end position="83"/>
    </location>
</feature>
<proteinExistence type="inferred from homology"/>
<dbReference type="InterPro" id="IPR001958">
    <property type="entry name" value="Tet-R_TetA/multi-R_MdtG-like"/>
</dbReference>
<dbReference type="RefSeq" id="WP_209569425.1">
    <property type="nucleotide sequence ID" value="NZ_JAVLSJ010000006.1"/>
</dbReference>
<feature type="transmembrane region" description="Helical" evidence="8">
    <location>
        <begin position="128"/>
        <end position="148"/>
    </location>
</feature>
<dbReference type="PANTHER" id="PTHR23502:SF132">
    <property type="entry name" value="POLYAMINE TRANSPORTER 2-RELATED"/>
    <property type="match status" value="1"/>
</dbReference>
<comment type="caution">
    <text evidence="10">The sequence shown here is derived from an EMBL/GenBank/DDBJ whole genome shotgun (WGS) entry which is preliminary data.</text>
</comment>
<dbReference type="InterPro" id="IPR004812">
    <property type="entry name" value="Efflux_drug-R_Bcr/CmlA"/>
</dbReference>
<dbReference type="SUPFAM" id="SSF103473">
    <property type="entry name" value="MFS general substrate transporter"/>
    <property type="match status" value="1"/>
</dbReference>
<keyword evidence="7 8" id="KW-0472">Membrane</keyword>
<keyword evidence="8" id="KW-0997">Cell inner membrane</keyword>
<feature type="transmembrane region" description="Helical" evidence="8">
    <location>
        <begin position="38"/>
        <end position="58"/>
    </location>
</feature>
<evidence type="ECO:0000256" key="4">
    <source>
        <dbReference type="ARBA" id="ARBA00022475"/>
    </source>
</evidence>
<dbReference type="PANTHER" id="PTHR23502">
    <property type="entry name" value="MAJOR FACILITATOR SUPERFAMILY"/>
    <property type="match status" value="1"/>
</dbReference>
<dbReference type="Pfam" id="PF07690">
    <property type="entry name" value="MFS_1"/>
    <property type="match status" value="1"/>
</dbReference>
<comment type="similarity">
    <text evidence="2 8">Belongs to the major facilitator superfamily. Bcr/CmlA family.</text>
</comment>
<evidence type="ECO:0000259" key="9">
    <source>
        <dbReference type="PROSITE" id="PS50850"/>
    </source>
</evidence>
<dbReference type="InterPro" id="IPR020846">
    <property type="entry name" value="MFS_dom"/>
</dbReference>
<feature type="transmembrane region" description="Helical" evidence="8">
    <location>
        <begin position="154"/>
        <end position="174"/>
    </location>
</feature>
<dbReference type="PRINTS" id="PR01035">
    <property type="entry name" value="TCRTETA"/>
</dbReference>
<comment type="subcellular location">
    <subcellularLocation>
        <location evidence="8">Cell inner membrane</location>
        <topology evidence="8">Multi-pass membrane protein</topology>
    </subcellularLocation>
    <subcellularLocation>
        <location evidence="1">Cell membrane</location>
        <topology evidence="1">Multi-pass membrane protein</topology>
    </subcellularLocation>
</comment>
<dbReference type="PROSITE" id="PS50850">
    <property type="entry name" value="MFS"/>
    <property type="match status" value="1"/>
</dbReference>
<dbReference type="Proteomes" id="UP001246576">
    <property type="component" value="Unassembled WGS sequence"/>
</dbReference>
<evidence type="ECO:0000256" key="2">
    <source>
        <dbReference type="ARBA" id="ARBA00006236"/>
    </source>
</evidence>
<dbReference type="EMBL" id="JAVLSJ010000006">
    <property type="protein sequence ID" value="MDR9849101.1"/>
    <property type="molecule type" value="Genomic_DNA"/>
</dbReference>
<feature type="transmembrane region" description="Helical" evidence="8">
    <location>
        <begin position="238"/>
        <end position="259"/>
    </location>
</feature>
<feature type="transmembrane region" description="Helical" evidence="8">
    <location>
        <begin position="271"/>
        <end position="289"/>
    </location>
</feature>
<keyword evidence="5 8" id="KW-0812">Transmembrane</keyword>
<evidence type="ECO:0000313" key="10">
    <source>
        <dbReference type="EMBL" id="MDR9849101.1"/>
    </source>
</evidence>
<evidence type="ECO:0000256" key="7">
    <source>
        <dbReference type="ARBA" id="ARBA00023136"/>
    </source>
</evidence>
<name>A0ABU2ELS4_9BURK</name>
<dbReference type="NCBIfam" id="TIGR00710">
    <property type="entry name" value="efflux_Bcr_CflA"/>
    <property type="match status" value="1"/>
</dbReference>
<dbReference type="InterPro" id="IPR011701">
    <property type="entry name" value="MFS"/>
</dbReference>
<comment type="caution">
    <text evidence="8">Lacks conserved residue(s) required for the propagation of feature annotation.</text>
</comment>
<reference evidence="10" key="1">
    <citation type="submission" date="2023-09" db="EMBL/GenBank/DDBJ databases">
        <title>Description of first Herbaspirillum huttiense subsp. nephrolepsisexaltata and Herbaspirillum huttiense subsp. lycopersicon.</title>
        <authorList>
            <person name="Poudel M."/>
            <person name="Sharma A."/>
            <person name="Goss E."/>
            <person name="Tapia J.H."/>
            <person name="Harmon C.M."/>
            <person name="Jones J.B."/>
        </authorList>
    </citation>
    <scope>NUCLEOTIDE SEQUENCE</scope>
    <source>
        <strain evidence="10">SE1</strain>
    </source>
</reference>
<keyword evidence="3 8" id="KW-0813">Transport</keyword>
<feature type="domain" description="Major facilitator superfamily (MFS) profile" evidence="9">
    <location>
        <begin position="1"/>
        <end position="386"/>
    </location>
</feature>